<evidence type="ECO:0008006" key="3">
    <source>
        <dbReference type="Google" id="ProtNLM"/>
    </source>
</evidence>
<proteinExistence type="predicted"/>
<dbReference type="GO" id="GO:0032436">
    <property type="term" value="P:positive regulation of proteasomal ubiquitin-dependent protein catabolic process"/>
    <property type="evidence" value="ECO:0007669"/>
    <property type="project" value="TreeGrafter"/>
</dbReference>
<dbReference type="PANTHER" id="PTHR14939:SF5">
    <property type="entry name" value="F-BOX ONLY PROTEIN 22"/>
    <property type="match status" value="1"/>
</dbReference>
<comment type="caution">
    <text evidence="1">The sequence shown here is derived from an EMBL/GenBank/DDBJ whole genome shotgun (WGS) entry which is preliminary data.</text>
</comment>
<dbReference type="Proteomes" id="UP001229421">
    <property type="component" value="Unassembled WGS sequence"/>
</dbReference>
<reference evidence="1" key="1">
    <citation type="journal article" date="2023" name="bioRxiv">
        <title>Improved chromosome-level genome assembly for marigold (Tagetes erecta).</title>
        <authorList>
            <person name="Jiang F."/>
            <person name="Yuan L."/>
            <person name="Wang S."/>
            <person name="Wang H."/>
            <person name="Xu D."/>
            <person name="Wang A."/>
            <person name="Fan W."/>
        </authorList>
    </citation>
    <scope>NUCLEOTIDE SEQUENCE</scope>
    <source>
        <strain evidence="1">WSJ</strain>
        <tissue evidence="1">Leaf</tissue>
    </source>
</reference>
<sequence length="504" mass="55884">MRVRRMTTRRLYRFDNLQMALPTTIDHLAIDDLQNIVARLPALSFAFASCVSHSWNHVCGRVLCRPKLSSACSYKSSLQVAVEEVTSKVLSEPIRPQFAIASIGPLFDMDEAFQLITGKLSSKVPVIINRSYGIIGRDAISNEHKETAWEDNEDGARIGIMLTVGFVPDLKVKLIPLLKQTEAPRTHVVIPSQTLMIDQFITDIREFSTSISGYQSPAAVMIFSVIYADMGAVMGKMDYAMSPKTVIVGECGNGFKHTATKELATAAAVALVFVVDRNKPPGIGETRFHAVLSSGLSPVGATYEVDCVRENHFECTTHLTGIREGPFETFKVDELATRFIGVTKRRTCFIGQEEAKRMTSLSFHEVLENEENDELLVVDDLDIRTGDTYRFYHPDSSIARSTVDGVSNFLRSFKQRCTDGNETWEVCGGLIFTSCSRDVPFLGQSNADSSAFLENFPGVTFCGTICLEQIGRGYLIPQESQEQKSARACVHRYNAIYLIVSYAA</sequence>
<dbReference type="GO" id="GO:0000209">
    <property type="term" value="P:protein polyubiquitination"/>
    <property type="evidence" value="ECO:0007669"/>
    <property type="project" value="TreeGrafter"/>
</dbReference>
<dbReference type="PANTHER" id="PTHR14939">
    <property type="entry name" value="F-BOX ONLY PROTEIN 22"/>
    <property type="match status" value="1"/>
</dbReference>
<name>A0AAD8P8X8_TARER</name>
<organism evidence="1 2">
    <name type="scientific">Tagetes erecta</name>
    <name type="common">African marigold</name>
    <dbReference type="NCBI Taxonomy" id="13708"/>
    <lineage>
        <taxon>Eukaryota</taxon>
        <taxon>Viridiplantae</taxon>
        <taxon>Streptophyta</taxon>
        <taxon>Embryophyta</taxon>
        <taxon>Tracheophyta</taxon>
        <taxon>Spermatophyta</taxon>
        <taxon>Magnoliopsida</taxon>
        <taxon>eudicotyledons</taxon>
        <taxon>Gunneridae</taxon>
        <taxon>Pentapetalae</taxon>
        <taxon>asterids</taxon>
        <taxon>campanulids</taxon>
        <taxon>Asterales</taxon>
        <taxon>Asteraceae</taxon>
        <taxon>Asteroideae</taxon>
        <taxon>Heliantheae alliance</taxon>
        <taxon>Tageteae</taxon>
        <taxon>Tagetes</taxon>
    </lineage>
</organism>
<gene>
    <name evidence="1" type="ORF">QVD17_02526</name>
</gene>
<evidence type="ECO:0000313" key="1">
    <source>
        <dbReference type="EMBL" id="KAK1436744.1"/>
    </source>
</evidence>
<keyword evidence="2" id="KW-1185">Reference proteome</keyword>
<evidence type="ECO:0000313" key="2">
    <source>
        <dbReference type="Proteomes" id="UP001229421"/>
    </source>
</evidence>
<dbReference type="AlphaFoldDB" id="A0AAD8P8X8"/>
<protein>
    <recommendedName>
        <fullName evidence="3">F-box domain-containing protein</fullName>
    </recommendedName>
</protein>
<dbReference type="EMBL" id="JAUHHV010000001">
    <property type="protein sequence ID" value="KAK1436744.1"/>
    <property type="molecule type" value="Genomic_DNA"/>
</dbReference>
<accession>A0AAD8P8X8</accession>